<sequence>MKPKTDDKGVRRAVFSAADVTLWHRMLDSLVTLLTIERDLEITDAASDAVNRLEFILRQRVSYARPLPDTATDEGADKETP</sequence>
<name>A0A0F9RHW2_9ZZZZ</name>
<evidence type="ECO:0000313" key="1">
    <source>
        <dbReference type="EMBL" id="KKN24621.1"/>
    </source>
</evidence>
<comment type="caution">
    <text evidence="1">The sequence shown here is derived from an EMBL/GenBank/DDBJ whole genome shotgun (WGS) entry which is preliminary data.</text>
</comment>
<gene>
    <name evidence="1" type="ORF">LCGC14_0893050</name>
</gene>
<dbReference type="EMBL" id="LAZR01002870">
    <property type="protein sequence ID" value="KKN24621.1"/>
    <property type="molecule type" value="Genomic_DNA"/>
</dbReference>
<protein>
    <submittedName>
        <fullName evidence="1">Uncharacterized protein</fullName>
    </submittedName>
</protein>
<organism evidence="1">
    <name type="scientific">marine sediment metagenome</name>
    <dbReference type="NCBI Taxonomy" id="412755"/>
    <lineage>
        <taxon>unclassified sequences</taxon>
        <taxon>metagenomes</taxon>
        <taxon>ecological metagenomes</taxon>
    </lineage>
</organism>
<reference evidence="1" key="1">
    <citation type="journal article" date="2015" name="Nature">
        <title>Complex archaea that bridge the gap between prokaryotes and eukaryotes.</title>
        <authorList>
            <person name="Spang A."/>
            <person name="Saw J.H."/>
            <person name="Jorgensen S.L."/>
            <person name="Zaremba-Niedzwiedzka K."/>
            <person name="Martijn J."/>
            <person name="Lind A.E."/>
            <person name="van Eijk R."/>
            <person name="Schleper C."/>
            <person name="Guy L."/>
            <person name="Ettema T.J."/>
        </authorList>
    </citation>
    <scope>NUCLEOTIDE SEQUENCE</scope>
</reference>
<proteinExistence type="predicted"/>
<accession>A0A0F9RHW2</accession>
<dbReference type="AlphaFoldDB" id="A0A0F9RHW2"/>